<sequence length="264" mass="28986">MEKQKAGRTVGEPLPRSSSVAGQSDSMAPAANDVHAVIPTIALLTAEAPAPTGGPGGRNYFELAKGICERMTLRTCAQPGWTVVPSAGLGRRVGEAFGEAFNIQAQCVASRAFVCTSRLLSFRAGSPLVFHSRSFPSDLRFGHDYFDCPKHFVDRSSQFSKYRVPPSTDVNRSSTLTRDRVKEEYATLTAPRRGCRIHANGYRHSVSLPQRGHQDVRTSTSFMTKEILNGRSRSRGGFHSRTIARQYLLFTKSLPPRIVDITGE</sequence>
<reference evidence="2" key="1">
    <citation type="submission" date="2022-07" db="EMBL/GenBank/DDBJ databases">
        <title>The genome of Lyophyllum shimeji provides insight into the initial evolution of ectomycorrhizal fungal genome.</title>
        <authorList>
            <person name="Kobayashi Y."/>
            <person name="Shibata T."/>
            <person name="Hirakawa H."/>
            <person name="Shigenobu S."/>
            <person name="Nishiyama T."/>
            <person name="Yamada A."/>
            <person name="Hasebe M."/>
            <person name="Kawaguchi M."/>
        </authorList>
    </citation>
    <scope>NUCLEOTIDE SEQUENCE</scope>
    <source>
        <strain evidence="2">AT787</strain>
    </source>
</reference>
<name>A0A9P3PQW8_LYOSH</name>
<gene>
    <name evidence="2" type="ORF">LshimejAT787_0902550</name>
</gene>
<feature type="compositionally biased region" description="Polar residues" evidence="1">
    <location>
        <begin position="16"/>
        <end position="26"/>
    </location>
</feature>
<protein>
    <submittedName>
        <fullName evidence="2">Uncharacterized protein</fullName>
    </submittedName>
</protein>
<feature type="region of interest" description="Disordered" evidence="1">
    <location>
        <begin position="1"/>
        <end position="26"/>
    </location>
</feature>
<evidence type="ECO:0000256" key="1">
    <source>
        <dbReference type="SAM" id="MobiDB-lite"/>
    </source>
</evidence>
<dbReference type="Proteomes" id="UP001063166">
    <property type="component" value="Unassembled WGS sequence"/>
</dbReference>
<proteinExistence type="predicted"/>
<evidence type="ECO:0000313" key="2">
    <source>
        <dbReference type="EMBL" id="GLB41040.1"/>
    </source>
</evidence>
<dbReference type="EMBL" id="BRPK01000009">
    <property type="protein sequence ID" value="GLB41040.1"/>
    <property type="molecule type" value="Genomic_DNA"/>
</dbReference>
<dbReference type="AlphaFoldDB" id="A0A9P3PQW8"/>
<keyword evidence="3" id="KW-1185">Reference proteome</keyword>
<accession>A0A9P3PQW8</accession>
<evidence type="ECO:0000313" key="3">
    <source>
        <dbReference type="Proteomes" id="UP001063166"/>
    </source>
</evidence>
<organism evidence="2 3">
    <name type="scientific">Lyophyllum shimeji</name>
    <name type="common">Hon-shimeji</name>
    <name type="synonym">Tricholoma shimeji</name>
    <dbReference type="NCBI Taxonomy" id="47721"/>
    <lineage>
        <taxon>Eukaryota</taxon>
        <taxon>Fungi</taxon>
        <taxon>Dikarya</taxon>
        <taxon>Basidiomycota</taxon>
        <taxon>Agaricomycotina</taxon>
        <taxon>Agaricomycetes</taxon>
        <taxon>Agaricomycetidae</taxon>
        <taxon>Agaricales</taxon>
        <taxon>Tricholomatineae</taxon>
        <taxon>Lyophyllaceae</taxon>
        <taxon>Lyophyllum</taxon>
    </lineage>
</organism>
<comment type="caution">
    <text evidence="2">The sequence shown here is derived from an EMBL/GenBank/DDBJ whole genome shotgun (WGS) entry which is preliminary data.</text>
</comment>